<dbReference type="GO" id="GO:0000723">
    <property type="term" value="P:telomere maintenance"/>
    <property type="evidence" value="ECO:0007669"/>
    <property type="project" value="InterPro"/>
</dbReference>
<feature type="compositionally biased region" description="Basic and acidic residues" evidence="1">
    <location>
        <begin position="540"/>
        <end position="562"/>
    </location>
</feature>
<dbReference type="SUPFAM" id="SSF50249">
    <property type="entry name" value="Nucleic acid-binding proteins"/>
    <property type="match status" value="1"/>
</dbReference>
<dbReference type="Proteomes" id="UP001197093">
    <property type="component" value="Unassembled WGS sequence"/>
</dbReference>
<evidence type="ECO:0000259" key="2">
    <source>
        <dbReference type="SMART" id="SM00976"/>
    </source>
</evidence>
<feature type="compositionally biased region" description="Low complexity" evidence="1">
    <location>
        <begin position="1201"/>
        <end position="1213"/>
    </location>
</feature>
<feature type="domain" description="Telomeric single stranded DNA binding POT1/Cdc13" evidence="2">
    <location>
        <begin position="1326"/>
        <end position="1469"/>
    </location>
</feature>
<feature type="compositionally biased region" description="Basic and acidic residues" evidence="1">
    <location>
        <begin position="1109"/>
        <end position="1120"/>
    </location>
</feature>
<comment type="caution">
    <text evidence="3">The sequence shown here is derived from an EMBL/GenBank/DDBJ whole genome shotgun (WGS) entry which is preliminary data.</text>
</comment>
<dbReference type="Pfam" id="PF02765">
    <property type="entry name" value="POT1"/>
    <property type="match status" value="1"/>
</dbReference>
<feature type="region of interest" description="Disordered" evidence="1">
    <location>
        <begin position="1022"/>
        <end position="1280"/>
    </location>
</feature>
<keyword evidence="4" id="KW-1185">Reference proteome</keyword>
<dbReference type="EMBL" id="JAHCVI010000002">
    <property type="protein sequence ID" value="KAG7289607.1"/>
    <property type="molecule type" value="Genomic_DNA"/>
</dbReference>
<feature type="compositionally biased region" description="Low complexity" evidence="1">
    <location>
        <begin position="837"/>
        <end position="848"/>
    </location>
</feature>
<dbReference type="InterPro" id="IPR011564">
    <property type="entry name" value="Telomer_end-bd_POT1/Cdc13"/>
</dbReference>
<feature type="region of interest" description="Disordered" evidence="1">
    <location>
        <begin position="212"/>
        <end position="315"/>
    </location>
</feature>
<feature type="region of interest" description="Disordered" evidence="1">
    <location>
        <begin position="772"/>
        <end position="950"/>
    </location>
</feature>
<evidence type="ECO:0000313" key="4">
    <source>
        <dbReference type="Proteomes" id="UP001197093"/>
    </source>
</evidence>
<protein>
    <recommendedName>
        <fullName evidence="2">Telomeric single stranded DNA binding POT1/Cdc13 domain-containing protein</fullName>
    </recommendedName>
</protein>
<sequence length="1492" mass="161045">MASVDGEGAALLASKPTTPIAQLDPDLPDQASRVVRGEVTITWPYNSVTETLAFLLAEPDVRLRRAKGQIRIVLHGPSAKAATECGLGAGDELLFSLAGAEWSKDVSPGRIPGARVDWQLQFHHRLMLQVKFGESGQVKHLDIDHTSPEQLDGPVTEAPRVATPEPEPIVPEMTSTIRKISDLPPNEYPSPAFVKRARLSYGALFEGGFDIFEEDGGVKGRGRKRTRFGRDSSAWRYSSQSPSPEPSTPVPDPMEEDAPGDLTPQPSSKPQMTDEGIQTVEVEMAQPAPESIEPVAPERKTTPVPEAAVQTPQENQAAVHQIEIAQMTSPREQEPVLAGPREQPSVTGEVLEIKEPNLPSTSDTEVITGTLFGPKSYASDFSSFGAAAPAQVESALSLADQVRFGFSHVPQTTQFSSPPRPERAPEADHNKQDPYPLSYLDDAPDPAKYADMNTYLDAADEQDEMAVHGQTMPPEPPVMERFGDGQWEMSTQSPHYNPIEGGHFGVDALNEGARVASSQASLHAGATAPEQVPEGFATYGREDVPSRHQESPPRHALPHEDQPFVENEDTISGDEVGVDDEEDEDEKFDELAYGERIEEGDYDQRNYDIPADDDEGLSEEEDEIELEEEERYGNGEMYDEDEDGEGEEWDEEDDYASEEDGYDEEDYDATGYQPRKPAPAPTGPPVVIDLISDSEDEDVPAPAPRKPAAPVQTELAPEPPTSSEATSSPGPQVPSAVLETVETDSAAKEDAPDNLFSKIHVVDFATLAANTASQQAKVPAPTMDTDTLSSATTSQTPGSFRVSNLRDESYVPDSEPAPSENSSEGLFVTQPKHRPTSSESSSEGLFSSQLRARSLDTEDKRTDDDITDSSREAEIEDQEQAKTEDESMSVDELEQDETASQSSEEDDGDLPDADDVSFTSQVEMVEELAESEDEYMSADDAPAATAVSVESWSKLEVEEITGSEEDVDMIDLGSAHFESASPEKMASQSPRQEILGGTSTAVSDLVVTEVVSEVSFTMEEALPHTEPAGQKLPGVSSSFAHDQDQAAAELLEGRTGQAPSGGLETEELASQMADSAPATRLDAETATPETDKHANESLAETPVGVASPAEHRREVDKAAVTDDEAISGIESNGSSAAAEFPEARDDGVVPDLPVPAQSPTVEKLDEDVSAQAPVELSREAKEHPSSPPAEEGDEDETMIMEQLSQEQQQYPESEPADTQRRSSSPDLSVHLARQAVAARRQKKAPEPARSSPRVTRARSSSLRSNATNGTPDKEEDNSVSLAREALASPSKRGAEADGITTGTTTTTAAALKLELTKRLRTELSECVPLKSLRNHIDKFPNAIVVATTQPSTPTRAKGGPREYSMSFHVTDPSTAPSAVVEVQLYRPHKDSLPVVKPGDVILLQRFQVKALSKKGFGLRTGMDSAWAVWDGGLDGEGGSSQTSPQIRGPPVEDWEGYVSYVGMMKDWFGLVMADGAARGKLEKADRKLDEAK</sequence>
<feature type="region of interest" description="Disordered" evidence="1">
    <location>
        <begin position="329"/>
        <end position="365"/>
    </location>
</feature>
<evidence type="ECO:0000256" key="1">
    <source>
        <dbReference type="SAM" id="MobiDB-lite"/>
    </source>
</evidence>
<reference evidence="3" key="1">
    <citation type="submission" date="2023-02" db="EMBL/GenBank/DDBJ databases">
        <authorList>
            <person name="Palmer J.M."/>
        </authorList>
    </citation>
    <scope>NUCLEOTIDE SEQUENCE</scope>
    <source>
        <strain evidence="3">FW57</strain>
    </source>
</reference>
<feature type="compositionally biased region" description="Acidic residues" evidence="1">
    <location>
        <begin position="924"/>
        <end position="937"/>
    </location>
</feature>
<feature type="region of interest" description="Disordered" evidence="1">
    <location>
        <begin position="517"/>
        <end position="754"/>
    </location>
</feature>
<organism evidence="3 4">
    <name type="scientific">Staphylotrichum longicolle</name>
    <dbReference type="NCBI Taxonomy" id="669026"/>
    <lineage>
        <taxon>Eukaryota</taxon>
        <taxon>Fungi</taxon>
        <taxon>Dikarya</taxon>
        <taxon>Ascomycota</taxon>
        <taxon>Pezizomycotina</taxon>
        <taxon>Sordariomycetes</taxon>
        <taxon>Sordariomycetidae</taxon>
        <taxon>Sordariales</taxon>
        <taxon>Chaetomiaceae</taxon>
        <taxon>Staphylotrichum</taxon>
    </lineage>
</organism>
<dbReference type="GO" id="GO:0003677">
    <property type="term" value="F:DNA binding"/>
    <property type="evidence" value="ECO:0007669"/>
    <property type="project" value="InterPro"/>
</dbReference>
<accession>A0AAD4HZ11</accession>
<feature type="compositionally biased region" description="Polar residues" evidence="1">
    <location>
        <begin position="1257"/>
        <end position="1270"/>
    </location>
</feature>
<evidence type="ECO:0000313" key="3">
    <source>
        <dbReference type="EMBL" id="KAG7289607.1"/>
    </source>
</evidence>
<feature type="compositionally biased region" description="Polar residues" evidence="1">
    <location>
        <begin position="784"/>
        <end position="802"/>
    </location>
</feature>
<feature type="compositionally biased region" description="Acidic residues" evidence="1">
    <location>
        <begin position="566"/>
        <end position="588"/>
    </location>
</feature>
<feature type="region of interest" description="Disordered" evidence="1">
    <location>
        <begin position="144"/>
        <end position="168"/>
    </location>
</feature>
<feature type="compositionally biased region" description="Acidic residues" evidence="1">
    <location>
        <begin position="610"/>
        <end position="630"/>
    </location>
</feature>
<feature type="compositionally biased region" description="Acidic residues" evidence="1">
    <location>
        <begin position="886"/>
        <end position="915"/>
    </location>
</feature>
<feature type="region of interest" description="Disordered" evidence="1">
    <location>
        <begin position="409"/>
        <end position="449"/>
    </location>
</feature>
<proteinExistence type="predicted"/>
<dbReference type="InterPro" id="IPR012340">
    <property type="entry name" value="NA-bd_OB-fold"/>
</dbReference>
<feature type="compositionally biased region" description="Basic and acidic residues" evidence="1">
    <location>
        <begin position="420"/>
        <end position="432"/>
    </location>
</feature>
<dbReference type="GO" id="GO:0000781">
    <property type="term" value="C:chromosome, telomeric region"/>
    <property type="evidence" value="ECO:0007669"/>
    <property type="project" value="InterPro"/>
</dbReference>
<feature type="compositionally biased region" description="Pro residues" evidence="1">
    <location>
        <begin position="243"/>
        <end position="252"/>
    </location>
</feature>
<dbReference type="Gene3D" id="2.40.50.140">
    <property type="entry name" value="Nucleic acid-binding proteins"/>
    <property type="match status" value="1"/>
</dbReference>
<feature type="compositionally biased region" description="Basic and acidic residues" evidence="1">
    <location>
        <begin position="589"/>
        <end position="606"/>
    </location>
</feature>
<dbReference type="SMART" id="SM00976">
    <property type="entry name" value="Telo_bind"/>
    <property type="match status" value="1"/>
</dbReference>
<name>A0AAD4HZ11_9PEZI</name>
<feature type="compositionally biased region" description="Basic and acidic residues" evidence="1">
    <location>
        <begin position="853"/>
        <end position="885"/>
    </location>
</feature>
<dbReference type="CDD" id="cd04497">
    <property type="entry name" value="hPOT1_OB1_like"/>
    <property type="match status" value="1"/>
</dbReference>
<gene>
    <name evidence="3" type="ORF">NEMBOFW57_005978</name>
</gene>
<feature type="region of interest" description="Disordered" evidence="1">
    <location>
        <begin position="978"/>
        <end position="997"/>
    </location>
</feature>
<feature type="compositionally biased region" description="Acidic residues" evidence="1">
    <location>
        <begin position="637"/>
        <end position="668"/>
    </location>
</feature>